<evidence type="ECO:0000256" key="5">
    <source>
        <dbReference type="ARBA" id="ARBA00023239"/>
    </source>
</evidence>
<dbReference type="EC" id="4.2.1.1" evidence="2"/>
<evidence type="ECO:0000256" key="4">
    <source>
        <dbReference type="ARBA" id="ARBA00022833"/>
    </source>
</evidence>
<keyword evidence="5" id="KW-0456">Lyase</keyword>
<accession>S8E1C4</accession>
<dbReference type="eggNOG" id="KOG1578">
    <property type="taxonomic scope" value="Eukaryota"/>
</dbReference>
<dbReference type="SUPFAM" id="SSF53056">
    <property type="entry name" value="beta-carbonic anhydrase, cab"/>
    <property type="match status" value="1"/>
</dbReference>
<comment type="similarity">
    <text evidence="1">Belongs to the beta-class carbonic anhydrase family.</text>
</comment>
<keyword evidence="10" id="KW-1185">Reference proteome</keyword>
<dbReference type="Proteomes" id="UP000015241">
    <property type="component" value="Unassembled WGS sequence"/>
</dbReference>
<dbReference type="GO" id="GO:0008270">
    <property type="term" value="F:zinc ion binding"/>
    <property type="evidence" value="ECO:0007669"/>
    <property type="project" value="InterPro"/>
</dbReference>
<evidence type="ECO:0000256" key="3">
    <source>
        <dbReference type="ARBA" id="ARBA00022723"/>
    </source>
</evidence>
<evidence type="ECO:0000256" key="7">
    <source>
        <dbReference type="PIRSR" id="PIRSR601765-1"/>
    </source>
</evidence>
<dbReference type="PANTHER" id="PTHR11002:SF76">
    <property type="entry name" value="CARBONIC ANHYDRASE"/>
    <property type="match status" value="1"/>
</dbReference>
<feature type="binding site" evidence="7">
    <location>
        <position position="242"/>
    </location>
    <ligand>
        <name>Zn(2+)</name>
        <dbReference type="ChEBI" id="CHEBI:29105"/>
    </ligand>
</feature>
<dbReference type="GO" id="GO:0015976">
    <property type="term" value="P:carbon utilization"/>
    <property type="evidence" value="ECO:0007669"/>
    <property type="project" value="InterPro"/>
</dbReference>
<name>S8E1C4_FOMSC</name>
<proteinExistence type="inferred from homology"/>
<dbReference type="EMBL" id="KE504160">
    <property type="protein sequence ID" value="EPS98991.1"/>
    <property type="molecule type" value="Genomic_DNA"/>
</dbReference>
<evidence type="ECO:0000313" key="10">
    <source>
        <dbReference type="Proteomes" id="UP000015241"/>
    </source>
</evidence>
<dbReference type="InterPro" id="IPR015892">
    <property type="entry name" value="Carbonic_anhydrase_CS"/>
</dbReference>
<keyword evidence="3 7" id="KW-0479">Metal-binding</keyword>
<feature type="binding site" evidence="7">
    <location>
        <position position="188"/>
    </location>
    <ligand>
        <name>Zn(2+)</name>
        <dbReference type="ChEBI" id="CHEBI:29105"/>
    </ligand>
</feature>
<dbReference type="SMART" id="SM00947">
    <property type="entry name" value="Pro_CA"/>
    <property type="match status" value="1"/>
</dbReference>
<feature type="binding site" evidence="7">
    <location>
        <position position="186"/>
    </location>
    <ligand>
        <name>Zn(2+)</name>
        <dbReference type="ChEBI" id="CHEBI:29105"/>
    </ligand>
</feature>
<evidence type="ECO:0000313" key="9">
    <source>
        <dbReference type="EMBL" id="EPS98991.1"/>
    </source>
</evidence>
<evidence type="ECO:0000256" key="1">
    <source>
        <dbReference type="ARBA" id="ARBA00006217"/>
    </source>
</evidence>
<dbReference type="InterPro" id="IPR036874">
    <property type="entry name" value="Carbonic_anhydrase_sf"/>
</dbReference>
<dbReference type="STRING" id="743788.S8E1C4"/>
<dbReference type="GO" id="GO:0004089">
    <property type="term" value="F:carbonate dehydratase activity"/>
    <property type="evidence" value="ECO:0007669"/>
    <property type="project" value="UniProtKB-EC"/>
</dbReference>
<dbReference type="PROSITE" id="PS00705">
    <property type="entry name" value="PROK_CO2_ANHYDRASE_2"/>
    <property type="match status" value="1"/>
</dbReference>
<dbReference type="PANTHER" id="PTHR11002">
    <property type="entry name" value="CARBONIC ANHYDRASE"/>
    <property type="match status" value="1"/>
</dbReference>
<comment type="catalytic activity">
    <reaction evidence="6">
        <text>hydrogencarbonate + H(+) = CO2 + H2O</text>
        <dbReference type="Rhea" id="RHEA:10748"/>
        <dbReference type="ChEBI" id="CHEBI:15377"/>
        <dbReference type="ChEBI" id="CHEBI:15378"/>
        <dbReference type="ChEBI" id="CHEBI:16526"/>
        <dbReference type="ChEBI" id="CHEBI:17544"/>
        <dbReference type="EC" id="4.2.1.1"/>
    </reaction>
</comment>
<reference evidence="9 10" key="1">
    <citation type="journal article" date="2012" name="Science">
        <title>The Paleozoic origin of enzymatic lignin decomposition reconstructed from 31 fungal genomes.</title>
        <authorList>
            <person name="Floudas D."/>
            <person name="Binder M."/>
            <person name="Riley R."/>
            <person name="Barry K."/>
            <person name="Blanchette R.A."/>
            <person name="Henrissat B."/>
            <person name="Martinez A.T."/>
            <person name="Otillar R."/>
            <person name="Spatafora J.W."/>
            <person name="Yadav J.S."/>
            <person name="Aerts A."/>
            <person name="Benoit I."/>
            <person name="Boyd A."/>
            <person name="Carlson A."/>
            <person name="Copeland A."/>
            <person name="Coutinho P.M."/>
            <person name="de Vries R.P."/>
            <person name="Ferreira P."/>
            <person name="Findley K."/>
            <person name="Foster B."/>
            <person name="Gaskell J."/>
            <person name="Glotzer D."/>
            <person name="Gorecki P."/>
            <person name="Heitman J."/>
            <person name="Hesse C."/>
            <person name="Hori C."/>
            <person name="Igarashi K."/>
            <person name="Jurgens J.A."/>
            <person name="Kallen N."/>
            <person name="Kersten P."/>
            <person name="Kohler A."/>
            <person name="Kuees U."/>
            <person name="Kumar T.K.A."/>
            <person name="Kuo A."/>
            <person name="LaButti K."/>
            <person name="Larrondo L.F."/>
            <person name="Lindquist E."/>
            <person name="Ling A."/>
            <person name="Lombard V."/>
            <person name="Lucas S."/>
            <person name="Lundell T."/>
            <person name="Martin R."/>
            <person name="McLaughlin D.J."/>
            <person name="Morgenstern I."/>
            <person name="Morin E."/>
            <person name="Murat C."/>
            <person name="Nagy L.G."/>
            <person name="Nolan M."/>
            <person name="Ohm R.A."/>
            <person name="Patyshakuliyeva A."/>
            <person name="Rokas A."/>
            <person name="Ruiz-Duenas F.J."/>
            <person name="Sabat G."/>
            <person name="Salamov A."/>
            <person name="Samejima M."/>
            <person name="Schmutz J."/>
            <person name="Slot J.C."/>
            <person name="St John F."/>
            <person name="Stenlid J."/>
            <person name="Sun H."/>
            <person name="Sun S."/>
            <person name="Syed K."/>
            <person name="Tsang A."/>
            <person name="Wiebenga A."/>
            <person name="Young D."/>
            <person name="Pisabarro A."/>
            <person name="Eastwood D.C."/>
            <person name="Martin F."/>
            <person name="Cullen D."/>
            <person name="Grigoriev I.V."/>
            <person name="Hibbett D.S."/>
        </authorList>
    </citation>
    <scope>NUCLEOTIDE SEQUENCE</scope>
    <source>
        <strain evidence="10">FP-58527</strain>
    </source>
</reference>
<gene>
    <name evidence="9" type="ORF">FOMPIDRAFT_1061009</name>
</gene>
<evidence type="ECO:0000256" key="2">
    <source>
        <dbReference type="ARBA" id="ARBA00012925"/>
    </source>
</evidence>
<feature type="binding site" evidence="7">
    <location>
        <position position="245"/>
    </location>
    <ligand>
        <name>Zn(2+)</name>
        <dbReference type="ChEBI" id="CHEBI:29105"/>
    </ligand>
</feature>
<sequence length="383" mass="41589">MNHLVAPQEEKRESTQWAGKLPVDHEIPPQYEPPVAAAMNTLHNEFSTSKGAGFLVAPQEEKITTSRAGNAPFDRGLSHLEKEINKHSVSDDSTGDERARDRQIASSVLAGAAGVTGEDLSITESKHISNHHAYPAMPTYPEYAPSIERILTRNHEWADGLRRLNPATLDHLASNGQTPEILWIGCADSRVPESVITASVPGDIFVHRNIANQFAADDKSATAAVQFAVENLHVSYIFVVGHTRCGGVAAALRAASPGNHPNAVLGGWLTNLAKLAQEHDLVYPEPADEQKLADNMAKLTKLNITDAMERVRSFVEGWRVGSDENRAAAPETKALAIVGLVYNLDTGMLEEVGQRLQVRALQRKVTRGFEECSEEISVAGCTC</sequence>
<dbReference type="OrthoDB" id="2779013at2759"/>
<feature type="region of interest" description="Disordered" evidence="8">
    <location>
        <begin position="1"/>
        <end position="24"/>
    </location>
</feature>
<protein>
    <recommendedName>
        <fullName evidence="2">carbonic anhydrase</fullName>
        <ecNumber evidence="2">4.2.1.1</ecNumber>
    </recommendedName>
</protein>
<dbReference type="GO" id="GO:0071244">
    <property type="term" value="P:cellular response to carbon dioxide"/>
    <property type="evidence" value="ECO:0007669"/>
    <property type="project" value="TreeGrafter"/>
</dbReference>
<organism evidence="9 10">
    <name type="scientific">Fomitopsis schrenkii</name>
    <name type="common">Brown rot fungus</name>
    <dbReference type="NCBI Taxonomy" id="2126942"/>
    <lineage>
        <taxon>Eukaryota</taxon>
        <taxon>Fungi</taxon>
        <taxon>Dikarya</taxon>
        <taxon>Basidiomycota</taxon>
        <taxon>Agaricomycotina</taxon>
        <taxon>Agaricomycetes</taxon>
        <taxon>Polyporales</taxon>
        <taxon>Fomitopsis</taxon>
    </lineage>
</organism>
<dbReference type="InParanoid" id="S8E1C4"/>
<dbReference type="AlphaFoldDB" id="S8E1C4"/>
<dbReference type="GO" id="GO:0034599">
    <property type="term" value="P:cellular response to oxidative stress"/>
    <property type="evidence" value="ECO:0007669"/>
    <property type="project" value="TreeGrafter"/>
</dbReference>
<dbReference type="Pfam" id="PF00484">
    <property type="entry name" value="Pro_CA"/>
    <property type="match status" value="1"/>
</dbReference>
<dbReference type="InterPro" id="IPR001765">
    <property type="entry name" value="Carbonic_anhydrase"/>
</dbReference>
<dbReference type="HOGENOM" id="CLU_721676_0_0_1"/>
<evidence type="ECO:0000256" key="8">
    <source>
        <dbReference type="SAM" id="MobiDB-lite"/>
    </source>
</evidence>
<keyword evidence="4 7" id="KW-0862">Zinc</keyword>
<comment type="cofactor">
    <cofactor evidence="7">
        <name>Zn(2+)</name>
        <dbReference type="ChEBI" id="CHEBI:29105"/>
    </cofactor>
    <text evidence="7">Binds 1 zinc ion per subunit.</text>
</comment>
<dbReference type="Gene3D" id="3.40.1050.10">
    <property type="entry name" value="Carbonic anhydrase"/>
    <property type="match status" value="1"/>
</dbReference>
<evidence type="ECO:0000256" key="6">
    <source>
        <dbReference type="ARBA" id="ARBA00048348"/>
    </source>
</evidence>